<keyword evidence="5" id="KW-0175">Coiled coil</keyword>
<keyword evidence="3 8" id="KW-0347">Helicase</keyword>
<dbReference type="PANTHER" id="PTHR45766">
    <property type="entry name" value="DNA ANNEALING HELICASE AND ENDONUCLEASE ZRANB3 FAMILY MEMBER"/>
    <property type="match status" value="1"/>
</dbReference>
<keyword evidence="2" id="KW-0378">Hydrolase</keyword>
<dbReference type="InterPro" id="IPR057342">
    <property type="entry name" value="DEXDc_RapA"/>
</dbReference>
<dbReference type="InterPro" id="IPR014001">
    <property type="entry name" value="Helicase_ATP-bd"/>
</dbReference>
<dbReference type="GO" id="GO:0016787">
    <property type="term" value="F:hydrolase activity"/>
    <property type="evidence" value="ECO:0007669"/>
    <property type="project" value="UniProtKB-KW"/>
</dbReference>
<evidence type="ECO:0000313" key="9">
    <source>
        <dbReference type="Proteomes" id="UP000067626"/>
    </source>
</evidence>
<dbReference type="RefSeq" id="WP_050431465.1">
    <property type="nucleotide sequence ID" value="NZ_CP012159.1"/>
</dbReference>
<feature type="domain" description="Helicase ATP-binding" evidence="6">
    <location>
        <begin position="85"/>
        <end position="267"/>
    </location>
</feature>
<dbReference type="PANTHER" id="PTHR45766:SF6">
    <property type="entry name" value="SWI_SNF-RELATED MATRIX-ASSOCIATED ACTIN-DEPENDENT REGULATOR OF CHROMATIN SUBFAMILY A-LIKE PROTEIN 1"/>
    <property type="match status" value="1"/>
</dbReference>
<dbReference type="Gene3D" id="3.40.50.300">
    <property type="entry name" value="P-loop containing nucleotide triphosphate hydrolases"/>
    <property type="match status" value="1"/>
</dbReference>
<dbReference type="AlphaFoldDB" id="A0A0K1EF92"/>
<feature type="coiled-coil region" evidence="5">
    <location>
        <begin position="647"/>
        <end position="681"/>
    </location>
</feature>
<dbReference type="PROSITE" id="PS51192">
    <property type="entry name" value="HELICASE_ATP_BIND_1"/>
    <property type="match status" value="1"/>
</dbReference>
<dbReference type="OrthoDB" id="18878at2"/>
<dbReference type="PROSITE" id="PS51194">
    <property type="entry name" value="HELICASE_CTER"/>
    <property type="match status" value="1"/>
</dbReference>
<keyword evidence="1" id="KW-0547">Nucleotide-binding</keyword>
<evidence type="ECO:0000259" key="6">
    <source>
        <dbReference type="PROSITE" id="PS51192"/>
    </source>
</evidence>
<dbReference type="InterPro" id="IPR038718">
    <property type="entry name" value="SNF2-like_sf"/>
</dbReference>
<reference evidence="8 9" key="1">
    <citation type="submission" date="2015-07" db="EMBL/GenBank/DDBJ databases">
        <title>Genome analysis of myxobacterium Chondromyces crocatus Cm c5 reveals a high potential for natural compound synthesis and the genetic basis for the loss of fruiting body formation.</title>
        <authorList>
            <person name="Zaburannyi N."/>
            <person name="Bunk B."/>
            <person name="Maier J."/>
            <person name="Overmann J."/>
            <person name="Mueller R."/>
        </authorList>
    </citation>
    <scope>NUCLEOTIDE SEQUENCE [LARGE SCALE GENOMIC DNA]</scope>
    <source>
        <strain evidence="8 9">Cm c5</strain>
    </source>
</reference>
<keyword evidence="4" id="KW-0067">ATP-binding</keyword>
<dbReference type="Proteomes" id="UP000067626">
    <property type="component" value="Chromosome"/>
</dbReference>
<dbReference type="CDD" id="cd18011">
    <property type="entry name" value="DEXDc_RapA"/>
    <property type="match status" value="1"/>
</dbReference>
<dbReference type="STRING" id="52.CMC5_035090"/>
<dbReference type="SUPFAM" id="SSF52540">
    <property type="entry name" value="P-loop containing nucleoside triphosphate hydrolases"/>
    <property type="match status" value="2"/>
</dbReference>
<dbReference type="KEGG" id="ccro:CMC5_035090"/>
<feature type="coiled-coil region" evidence="5">
    <location>
        <begin position="917"/>
        <end position="977"/>
    </location>
</feature>
<dbReference type="PATRIC" id="fig|52.7.peg.3866"/>
<accession>A0A0K1EF92</accession>
<evidence type="ECO:0000256" key="2">
    <source>
        <dbReference type="ARBA" id="ARBA00022801"/>
    </source>
</evidence>
<dbReference type="Pfam" id="PF00271">
    <property type="entry name" value="Helicase_C"/>
    <property type="match status" value="1"/>
</dbReference>
<protein>
    <submittedName>
        <fullName evidence="8">DNA/RNA helicase</fullName>
    </submittedName>
</protein>
<dbReference type="SMART" id="SM00490">
    <property type="entry name" value="HELICc"/>
    <property type="match status" value="1"/>
</dbReference>
<dbReference type="GO" id="GO:0005524">
    <property type="term" value="F:ATP binding"/>
    <property type="evidence" value="ECO:0007669"/>
    <property type="project" value="UniProtKB-KW"/>
</dbReference>
<feature type="domain" description="Helicase C-terminal" evidence="7">
    <location>
        <begin position="432"/>
        <end position="625"/>
    </location>
</feature>
<gene>
    <name evidence="8" type="ORF">CMC5_035090</name>
</gene>
<keyword evidence="9" id="KW-1185">Reference proteome</keyword>
<organism evidence="8 9">
    <name type="scientific">Chondromyces crocatus</name>
    <dbReference type="NCBI Taxonomy" id="52"/>
    <lineage>
        <taxon>Bacteria</taxon>
        <taxon>Pseudomonadati</taxon>
        <taxon>Myxococcota</taxon>
        <taxon>Polyangia</taxon>
        <taxon>Polyangiales</taxon>
        <taxon>Polyangiaceae</taxon>
        <taxon>Chondromyces</taxon>
    </lineage>
</organism>
<dbReference type="Pfam" id="PF00176">
    <property type="entry name" value="SNF2-rel_dom"/>
    <property type="match status" value="1"/>
</dbReference>
<dbReference type="Gene3D" id="3.40.50.10810">
    <property type="entry name" value="Tandem AAA-ATPase domain"/>
    <property type="match status" value="1"/>
</dbReference>
<evidence type="ECO:0000256" key="4">
    <source>
        <dbReference type="ARBA" id="ARBA00022840"/>
    </source>
</evidence>
<evidence type="ECO:0000313" key="8">
    <source>
        <dbReference type="EMBL" id="AKT39362.1"/>
    </source>
</evidence>
<dbReference type="EMBL" id="CP012159">
    <property type="protein sequence ID" value="AKT39362.1"/>
    <property type="molecule type" value="Genomic_DNA"/>
</dbReference>
<dbReference type="InterPro" id="IPR001650">
    <property type="entry name" value="Helicase_C-like"/>
</dbReference>
<sequence>MSSQPPSPLDALASREHLIELGTHHVQSDAETLGTIDTLDSPRHFAAYFHAIAWNFVTATRADLFQAPFRLGLELLDHQLTPLAKALSLPRANLLLADDAGLGKTIEAGLIMQELELRQRIAGVLVVCPAARCLHWRKEMERRFGQRFEIMGRAFVARCRQERGVDVNPWSTHDHVIVSYQTLRRPEVREPLLAHLDGRAKKGLLVLDEAHIAAPAWASQYAVDTPITRMIRDALGPRFDDRLFLSATPHNGHANSFSALLAMLDPRRFTRGVPIEAGSKALSAVLVRRLKSDLHHAGKDGFPARTVVRIALQREGDTFHARHIEATPGAAEKRVADVSLGESEAPEIVLARLLAEYADSMRPKRGRGQGVFIKLQRRLLSSIEAFHRALEAHEAAIAVATDAPRPPEGPTRDLRQRMFDLSRAHRHRPDLKVLALLHWIRAEQCAAVALPGVSGSANERPRGTWSDRRVILCTEYGDTLRYLQRALGAAVEGTDRGDERIAVFHSGMRDGARADVQRAFNGDPAEHPVRILIATDAGREGLDLQERCADLFHVDVPWSPARVEQRNRRIDRIGQRAPQVRCHHFVQPERFEDAVLDRIVRSAGPLGAELGSLSEVVTTHMERVLSRGIDRTTAAALDDAERYPEHAETTRRELETQRADLATIERDIDEARRSLEHAREAFAFRGERLRDVIDVGLELSGAPPLTPLDDEREGEAVYALPTLPASFDPLLDSLRRPRRRGEAESAWRECLPRPVVFEALSRMDDGRVHLHLHHPFVQRILGRFLAQGSSAHDLSRVTLVPDDGSDEPRVIAFGRFSLFGPGDTRLHDERVAVAAPFRETRDGDHLVPSTTDEDRRAVERLLRLLTRTTSLPPAPEALTSQLAKGAAKDFATLWPHVHREASARAQAATQRLQARGAREADELRQLLRDQREAIQRQLGHQLDLFFQLDGDSLTRQYEQLESERADMKRRLERIEDEIEREPADLEGLYEVSLTRLTPVGLVYLWPTTRL</sequence>
<dbReference type="SMART" id="SM00487">
    <property type="entry name" value="DEXDc"/>
    <property type="match status" value="1"/>
</dbReference>
<dbReference type="InterPro" id="IPR027417">
    <property type="entry name" value="P-loop_NTPase"/>
</dbReference>
<proteinExistence type="predicted"/>
<evidence type="ECO:0000256" key="1">
    <source>
        <dbReference type="ARBA" id="ARBA00022741"/>
    </source>
</evidence>
<dbReference type="GO" id="GO:0004386">
    <property type="term" value="F:helicase activity"/>
    <property type="evidence" value="ECO:0007669"/>
    <property type="project" value="UniProtKB-KW"/>
</dbReference>
<evidence type="ECO:0000259" key="7">
    <source>
        <dbReference type="PROSITE" id="PS51194"/>
    </source>
</evidence>
<evidence type="ECO:0000256" key="3">
    <source>
        <dbReference type="ARBA" id="ARBA00022806"/>
    </source>
</evidence>
<evidence type="ECO:0000256" key="5">
    <source>
        <dbReference type="SAM" id="Coils"/>
    </source>
</evidence>
<dbReference type="InterPro" id="IPR049730">
    <property type="entry name" value="SNF2/RAD54-like_C"/>
</dbReference>
<dbReference type="CDD" id="cd18793">
    <property type="entry name" value="SF2_C_SNF"/>
    <property type="match status" value="1"/>
</dbReference>
<dbReference type="InterPro" id="IPR000330">
    <property type="entry name" value="SNF2_N"/>
</dbReference>
<name>A0A0K1EF92_CHOCO</name>